<dbReference type="InterPro" id="IPR003346">
    <property type="entry name" value="Transposase_20"/>
</dbReference>
<dbReference type="InterPro" id="IPR047650">
    <property type="entry name" value="Transpos_IS110"/>
</dbReference>
<dbReference type="Pfam" id="PF01548">
    <property type="entry name" value="DEDD_Tnp_IS110"/>
    <property type="match status" value="1"/>
</dbReference>
<keyword evidence="5" id="KW-1185">Reference proteome</keyword>
<evidence type="ECO:0000313" key="5">
    <source>
        <dbReference type="Proteomes" id="UP000287410"/>
    </source>
</evidence>
<keyword evidence="1" id="KW-0175">Coiled coil</keyword>
<organism evidence="4 5">
    <name type="scientific">Aliidiomarina sedimenti</name>
    <dbReference type="NCBI Taxonomy" id="1933879"/>
    <lineage>
        <taxon>Bacteria</taxon>
        <taxon>Pseudomonadati</taxon>
        <taxon>Pseudomonadota</taxon>
        <taxon>Gammaproteobacteria</taxon>
        <taxon>Alteromonadales</taxon>
        <taxon>Idiomarinaceae</taxon>
        <taxon>Aliidiomarina</taxon>
    </lineage>
</organism>
<comment type="caution">
    <text evidence="4">The sequence shown here is derived from an EMBL/GenBank/DDBJ whole genome shotgun (WGS) entry which is preliminary data.</text>
</comment>
<evidence type="ECO:0000259" key="2">
    <source>
        <dbReference type="Pfam" id="PF01548"/>
    </source>
</evidence>
<feature type="domain" description="Transposase IS116/IS110/IS902 C-terminal" evidence="3">
    <location>
        <begin position="207"/>
        <end position="287"/>
    </location>
</feature>
<feature type="coiled-coil region" evidence="1">
    <location>
        <begin position="141"/>
        <end position="198"/>
    </location>
</feature>
<gene>
    <name evidence="4" type="ORF">CWE12_02315</name>
</gene>
<evidence type="ECO:0000259" key="3">
    <source>
        <dbReference type="Pfam" id="PF02371"/>
    </source>
</evidence>
<dbReference type="Pfam" id="PF02371">
    <property type="entry name" value="Transposase_20"/>
    <property type="match status" value="1"/>
</dbReference>
<dbReference type="Proteomes" id="UP000287410">
    <property type="component" value="Unassembled WGS sequence"/>
</dbReference>
<evidence type="ECO:0000313" key="4">
    <source>
        <dbReference type="EMBL" id="RUO31851.1"/>
    </source>
</evidence>
<accession>A0ABY0C1X3</accession>
<dbReference type="PANTHER" id="PTHR33055">
    <property type="entry name" value="TRANSPOSASE FOR INSERTION SEQUENCE ELEMENT IS1111A"/>
    <property type="match status" value="1"/>
</dbReference>
<sequence length="330" mass="37232">MMQYVGVDVSKEKVDVCWLRSKDSESGKTKIKTKVFKNRDFEIITKWLKDTIGEDFSNIVVVLEPTGVYHEGLTYFLHEAGLQVCIGNPSDARAYAKSVGFKHKTDKEDAKVLAYYASHEPRNLKVWEPEPPLVRELKAMLRRLDALDKDQQREINRLEASEISGASLRVTDSIRGMIDALEEEIQRLKQDIDDRIKKDPVLAKNRELLQSIKGVGDVLSREMVVLFAAKKFSDAKQVAVYLGLTPVFRDSGTQKGKTVLSKLGPARIRAKLYMAAVVAGQHNMDIKRQKHRLIANGKSKMAALGAAMRKLVQICYGVVKNQQMYQPQTV</sequence>
<protein>
    <submittedName>
        <fullName evidence="4">IS110 family transposase</fullName>
    </submittedName>
</protein>
<feature type="domain" description="Transposase IS110-like N-terminal" evidence="2">
    <location>
        <begin position="5"/>
        <end position="160"/>
    </location>
</feature>
<name>A0ABY0C1X3_9GAMM</name>
<dbReference type="InterPro" id="IPR002525">
    <property type="entry name" value="Transp_IS110-like_N"/>
</dbReference>
<dbReference type="NCBIfam" id="NF033542">
    <property type="entry name" value="transpos_IS110"/>
    <property type="match status" value="1"/>
</dbReference>
<reference evidence="4 5" key="1">
    <citation type="journal article" date="2018" name="Front. Microbiol.">
        <title>Genome-Based Analysis Reveals the Taxonomy and Diversity of the Family Idiomarinaceae.</title>
        <authorList>
            <person name="Liu Y."/>
            <person name="Lai Q."/>
            <person name="Shao Z."/>
        </authorList>
    </citation>
    <scope>NUCLEOTIDE SEQUENCE [LARGE SCALE GENOMIC DNA]</scope>
    <source>
        <strain evidence="4 5">GBSy1</strain>
    </source>
</reference>
<dbReference type="EMBL" id="PIPN01000001">
    <property type="protein sequence ID" value="RUO31851.1"/>
    <property type="molecule type" value="Genomic_DNA"/>
</dbReference>
<proteinExistence type="predicted"/>
<evidence type="ECO:0000256" key="1">
    <source>
        <dbReference type="SAM" id="Coils"/>
    </source>
</evidence>
<dbReference type="PANTHER" id="PTHR33055:SF3">
    <property type="entry name" value="PUTATIVE TRANSPOSASE FOR IS117-RELATED"/>
    <property type="match status" value="1"/>
</dbReference>